<dbReference type="Proteomes" id="UP000533429">
    <property type="component" value="Unassembled WGS sequence"/>
</dbReference>
<comment type="caution">
    <text evidence="3">The sequence shown here is derived from an EMBL/GenBank/DDBJ whole genome shotgun (WGS) entry which is preliminary data.</text>
</comment>
<accession>A0A850QKG2</accession>
<evidence type="ECO:0000313" key="3">
    <source>
        <dbReference type="EMBL" id="NVO99135.1"/>
    </source>
</evidence>
<proteinExistence type="predicted"/>
<evidence type="ECO:0000256" key="2">
    <source>
        <dbReference type="SAM" id="MobiDB-lite"/>
    </source>
</evidence>
<sequence>MAIPWLIGAAVAAGVTAFAKNAYDEEQREEAERRARREAREERERLQAEAEKKRQEAQRQEQARIKAQKVRALQSFAQQKSKVIIEKYGITEMSYKDLAALAISDSSLMEKKTKTAFYSSSKVTQIQNEVMSLDAQLADIEQLYTQLNEMK</sequence>
<dbReference type="RefSeq" id="WP_115425753.1">
    <property type="nucleotide sequence ID" value="NZ_JABWTO010000106.1"/>
</dbReference>
<gene>
    <name evidence="3" type="ORF">HWA77_02790</name>
</gene>
<keyword evidence="1" id="KW-0175">Coiled coil</keyword>
<dbReference type="AlphaFoldDB" id="A0A850QKG2"/>
<dbReference type="EMBL" id="JABXOR010000174">
    <property type="protein sequence ID" value="NVO99135.1"/>
    <property type="molecule type" value="Genomic_DNA"/>
</dbReference>
<feature type="region of interest" description="Disordered" evidence="2">
    <location>
        <begin position="22"/>
        <end position="63"/>
    </location>
</feature>
<evidence type="ECO:0000256" key="1">
    <source>
        <dbReference type="SAM" id="Coils"/>
    </source>
</evidence>
<organism evidence="3 4">
    <name type="scientific">Photobacterium damselae subsp. damselae</name>
    <name type="common">Listonella damsela</name>
    <dbReference type="NCBI Taxonomy" id="85581"/>
    <lineage>
        <taxon>Bacteria</taxon>
        <taxon>Pseudomonadati</taxon>
        <taxon>Pseudomonadota</taxon>
        <taxon>Gammaproteobacteria</taxon>
        <taxon>Vibrionales</taxon>
        <taxon>Vibrionaceae</taxon>
        <taxon>Photobacterium</taxon>
    </lineage>
</organism>
<feature type="coiled-coil region" evidence="1">
    <location>
        <begin position="123"/>
        <end position="150"/>
    </location>
</feature>
<protein>
    <submittedName>
        <fullName evidence="3">Uncharacterized protein</fullName>
    </submittedName>
</protein>
<name>A0A850QKG2_PHODD</name>
<evidence type="ECO:0000313" key="4">
    <source>
        <dbReference type="Proteomes" id="UP000533429"/>
    </source>
</evidence>
<reference evidence="3 4" key="1">
    <citation type="submission" date="2020-06" db="EMBL/GenBank/DDBJ databases">
        <title>Photobacterium damselae subsp. damselae comparative genomics.</title>
        <authorList>
            <person name="Osorio C.R."/>
        </authorList>
    </citation>
    <scope>NUCLEOTIDE SEQUENCE [LARGE SCALE GENOMIC DNA]</scope>
    <source>
        <strain evidence="3 4">TW250/03</strain>
    </source>
</reference>